<proteinExistence type="predicted"/>
<dbReference type="Pfam" id="PF08722">
    <property type="entry name" value="Tn7_TnsA-like_N"/>
    <property type="match status" value="1"/>
</dbReference>
<dbReference type="AlphaFoldDB" id="A0A4Z0R5S0"/>
<dbReference type="Proteomes" id="UP000298460">
    <property type="component" value="Unassembled WGS sequence"/>
</dbReference>
<evidence type="ECO:0000259" key="1">
    <source>
        <dbReference type="Pfam" id="PF08722"/>
    </source>
</evidence>
<organism evidence="2 3">
    <name type="scientific">Desulfosporosinus fructosivorans</name>
    <dbReference type="NCBI Taxonomy" id="2018669"/>
    <lineage>
        <taxon>Bacteria</taxon>
        <taxon>Bacillati</taxon>
        <taxon>Bacillota</taxon>
        <taxon>Clostridia</taxon>
        <taxon>Eubacteriales</taxon>
        <taxon>Desulfitobacteriaceae</taxon>
        <taxon>Desulfosporosinus</taxon>
    </lineage>
</organism>
<dbReference type="EMBL" id="SPQQ01000004">
    <property type="protein sequence ID" value="TGE37685.1"/>
    <property type="molecule type" value="Genomic_DNA"/>
</dbReference>
<dbReference type="Gene3D" id="3.40.91.30">
    <property type="match status" value="1"/>
</dbReference>
<dbReference type="InterPro" id="IPR014833">
    <property type="entry name" value="TnsA_N"/>
</dbReference>
<protein>
    <recommendedName>
        <fullName evidence="1">TnsA endonuclease N-terminal domain-containing protein</fullName>
    </recommendedName>
</protein>
<evidence type="ECO:0000313" key="2">
    <source>
        <dbReference type="EMBL" id="TGE37685.1"/>
    </source>
</evidence>
<name>A0A4Z0R5S0_9FIRM</name>
<evidence type="ECO:0000313" key="3">
    <source>
        <dbReference type="Proteomes" id="UP000298460"/>
    </source>
</evidence>
<comment type="caution">
    <text evidence="2">The sequence shown here is derived from an EMBL/GenBank/DDBJ whole genome shotgun (WGS) entry which is preliminary data.</text>
</comment>
<sequence>MDRRIQYESQMEREILTILENSQKVVFFNVQPFKIPYYYFKQRNYIPDIFFVLEDGRGAVIEVKPRFHMVLELNLQKYNNLKRYCEENGYGILVTDGGTSMKEFITYEYNKVFEEELFQRLKKGPILWRGLSILKTKHIIGYRDIASIVAKNNWIYRQDPFVIALRS</sequence>
<dbReference type="OrthoDB" id="1930754at2"/>
<keyword evidence="3" id="KW-1185">Reference proteome</keyword>
<gene>
    <name evidence="2" type="ORF">E4K67_13240</name>
</gene>
<accession>A0A4Z0R5S0</accession>
<feature type="domain" description="TnsA endonuclease N-terminal" evidence="1">
    <location>
        <begin position="23"/>
        <end position="90"/>
    </location>
</feature>
<reference evidence="2 3" key="1">
    <citation type="submission" date="2019-03" db="EMBL/GenBank/DDBJ databases">
        <title>Draft Genome Sequence of Desulfosporosinus fructosivorans Strain 63.6F, Isolated from Marine Sediment in the Baltic Sea.</title>
        <authorList>
            <person name="Hausmann B."/>
            <person name="Vandieken V."/>
            <person name="Pjevac P."/>
            <person name="Schreck K."/>
            <person name="Herbold C.W."/>
            <person name="Loy A."/>
        </authorList>
    </citation>
    <scope>NUCLEOTIDE SEQUENCE [LARGE SCALE GENOMIC DNA]</scope>
    <source>
        <strain evidence="2 3">63.6F</strain>
    </source>
</reference>